<comment type="caution">
    <text evidence="9">Lacks conserved residue(s) required for the propagation of feature annotation.</text>
</comment>
<accession>A0ABZ2Y8D9</accession>
<evidence type="ECO:0000256" key="4">
    <source>
        <dbReference type="ARBA" id="ARBA00022692"/>
    </source>
</evidence>
<evidence type="ECO:0000256" key="2">
    <source>
        <dbReference type="ARBA" id="ARBA00008445"/>
    </source>
</evidence>
<evidence type="ECO:0000256" key="1">
    <source>
        <dbReference type="ARBA" id="ARBA00004141"/>
    </source>
</evidence>
<evidence type="ECO:0000256" key="7">
    <source>
        <dbReference type="ARBA" id="ARBA00023010"/>
    </source>
</evidence>
<evidence type="ECO:0000313" key="10">
    <source>
        <dbReference type="EMBL" id="WZL75264.1"/>
    </source>
</evidence>
<dbReference type="RefSeq" id="WP_369017410.1">
    <property type="nucleotide sequence ID" value="NZ_CP121689.1"/>
</dbReference>
<protein>
    <recommendedName>
        <fullName evidence="9">Protein-export membrane protein SecG</fullName>
    </recommendedName>
</protein>
<keyword evidence="11" id="KW-1185">Reference proteome</keyword>
<evidence type="ECO:0000256" key="3">
    <source>
        <dbReference type="ARBA" id="ARBA00022448"/>
    </source>
</evidence>
<keyword evidence="8 9" id="KW-0472">Membrane</keyword>
<evidence type="ECO:0000256" key="8">
    <source>
        <dbReference type="ARBA" id="ARBA00023136"/>
    </source>
</evidence>
<keyword evidence="3 9" id="KW-0813">Transport</keyword>
<keyword evidence="7 9" id="KW-0811">Translocation</keyword>
<evidence type="ECO:0000256" key="6">
    <source>
        <dbReference type="ARBA" id="ARBA00022989"/>
    </source>
</evidence>
<sequence>MSGWMIVQILICVGLILTVILQPRKAGMGGGIFGGATRADRSSKFKNLPLLTKLTVLFSVIFMSLSLVFALTIYR</sequence>
<gene>
    <name evidence="10" type="primary">secG</name>
    <name evidence="10" type="ORF">QBE54_06585</name>
</gene>
<dbReference type="Pfam" id="PF03840">
    <property type="entry name" value="SecG"/>
    <property type="match status" value="1"/>
</dbReference>
<comment type="subcellular location">
    <subcellularLocation>
        <location evidence="9">Cell membrane</location>
        <topology evidence="9">Multi-pass membrane protein</topology>
    </subcellularLocation>
    <subcellularLocation>
        <location evidence="1">Membrane</location>
        <topology evidence="1">Multi-pass membrane protein</topology>
    </subcellularLocation>
</comment>
<dbReference type="Proteomes" id="UP001461341">
    <property type="component" value="Chromosome"/>
</dbReference>
<keyword evidence="4 9" id="KW-0812">Transmembrane</keyword>
<organism evidence="10 11">
    <name type="scientific">Thermatribacter velox</name>
    <dbReference type="NCBI Taxonomy" id="3039681"/>
    <lineage>
        <taxon>Bacteria</taxon>
        <taxon>Pseudomonadati</taxon>
        <taxon>Atribacterota</taxon>
        <taxon>Atribacteria</taxon>
        <taxon>Atribacterales</taxon>
        <taxon>Thermatribacteraceae</taxon>
        <taxon>Thermatribacter</taxon>
    </lineage>
</organism>
<comment type="similarity">
    <text evidence="2 9">Belongs to the SecG family.</text>
</comment>
<keyword evidence="5 9" id="KW-0653">Protein transport</keyword>
<dbReference type="PRINTS" id="PR01651">
    <property type="entry name" value="SECGEXPORT"/>
</dbReference>
<proteinExistence type="inferred from homology"/>
<reference evidence="10 11" key="1">
    <citation type="submission" date="2023-03" db="EMBL/GenBank/DDBJ databases">
        <title>Novel Species.</title>
        <authorList>
            <person name="Ma S."/>
        </authorList>
    </citation>
    <scope>NUCLEOTIDE SEQUENCE [LARGE SCALE GENOMIC DNA]</scope>
    <source>
        <strain evidence="10 11">B11</strain>
    </source>
</reference>
<name>A0ABZ2Y8D9_9BACT</name>
<evidence type="ECO:0000256" key="9">
    <source>
        <dbReference type="RuleBase" id="RU365087"/>
    </source>
</evidence>
<evidence type="ECO:0000313" key="11">
    <source>
        <dbReference type="Proteomes" id="UP001461341"/>
    </source>
</evidence>
<keyword evidence="9" id="KW-1003">Cell membrane</keyword>
<feature type="transmembrane region" description="Helical" evidence="9">
    <location>
        <begin position="55"/>
        <end position="74"/>
    </location>
</feature>
<dbReference type="InterPro" id="IPR004692">
    <property type="entry name" value="SecG"/>
</dbReference>
<evidence type="ECO:0000256" key="5">
    <source>
        <dbReference type="ARBA" id="ARBA00022927"/>
    </source>
</evidence>
<dbReference type="EMBL" id="CP121689">
    <property type="protein sequence ID" value="WZL75264.1"/>
    <property type="molecule type" value="Genomic_DNA"/>
</dbReference>
<keyword evidence="6 9" id="KW-1133">Transmembrane helix</keyword>
<dbReference type="NCBIfam" id="TIGR00810">
    <property type="entry name" value="secG"/>
    <property type="match status" value="1"/>
</dbReference>
<comment type="function">
    <text evidence="9">Involved in protein export. Participates in an early event of protein translocation.</text>
</comment>